<dbReference type="Pfam" id="PF04548">
    <property type="entry name" value="AIG1"/>
    <property type="match status" value="1"/>
</dbReference>
<comment type="similarity">
    <text evidence="1">Belongs to the TRAFAC class TrmE-Era-EngA-EngB-Septin-like GTPase superfamily. AIG1/Toc34/Toc159-like paraseptin GTPase family. IAN subfamily.</text>
</comment>
<comment type="caution">
    <text evidence="5">The sequence shown here is derived from an EMBL/GenBank/DDBJ whole genome shotgun (WGS) entry which is preliminary data.</text>
</comment>
<proteinExistence type="inferred from homology"/>
<evidence type="ECO:0000256" key="2">
    <source>
        <dbReference type="ARBA" id="ARBA00022741"/>
    </source>
</evidence>
<feature type="non-terminal residue" evidence="5">
    <location>
        <position position="1"/>
    </location>
</feature>
<protein>
    <recommendedName>
        <fullName evidence="4">AIG1-type G domain-containing protein</fullName>
    </recommendedName>
</protein>
<name>A0ABD0RLG4_CIRMR</name>
<dbReference type="AlphaFoldDB" id="A0ABD0RLG4"/>
<dbReference type="InterPro" id="IPR045058">
    <property type="entry name" value="GIMA/IAN/Toc"/>
</dbReference>
<evidence type="ECO:0000313" key="6">
    <source>
        <dbReference type="Proteomes" id="UP001529510"/>
    </source>
</evidence>
<evidence type="ECO:0000313" key="5">
    <source>
        <dbReference type="EMBL" id="KAL0198693.1"/>
    </source>
</evidence>
<feature type="non-terminal residue" evidence="5">
    <location>
        <position position="99"/>
    </location>
</feature>
<keyword evidence="6" id="KW-1185">Reference proteome</keyword>
<evidence type="ECO:0000256" key="3">
    <source>
        <dbReference type="ARBA" id="ARBA00023134"/>
    </source>
</evidence>
<evidence type="ECO:0000256" key="1">
    <source>
        <dbReference type="ARBA" id="ARBA00008535"/>
    </source>
</evidence>
<keyword evidence="3" id="KW-0342">GTP-binding</keyword>
<sequence length="99" mass="11184">SSDECVKKEEKIHGRLISVVELPALMMRQTLNCVSLCGPGVHVFIIIIPVAPLTDEDKAEIEKIQKTFYSKQHFMLLFTLDRSVEGFVLDFVKSSTESQ</sequence>
<accession>A0ABD0RLG4</accession>
<feature type="domain" description="AIG1-type G" evidence="4">
    <location>
        <begin position="15"/>
        <end position="88"/>
    </location>
</feature>
<dbReference type="Gene3D" id="3.40.50.300">
    <property type="entry name" value="P-loop containing nucleotide triphosphate hydrolases"/>
    <property type="match status" value="1"/>
</dbReference>
<dbReference type="EMBL" id="JAMKFB020000003">
    <property type="protein sequence ID" value="KAL0198693.1"/>
    <property type="molecule type" value="Genomic_DNA"/>
</dbReference>
<dbReference type="Proteomes" id="UP001529510">
    <property type="component" value="Unassembled WGS sequence"/>
</dbReference>
<reference evidence="5 6" key="1">
    <citation type="submission" date="2024-05" db="EMBL/GenBank/DDBJ databases">
        <title>Genome sequencing and assembly of Indian major carp, Cirrhinus mrigala (Hamilton, 1822).</title>
        <authorList>
            <person name="Mohindra V."/>
            <person name="Chowdhury L.M."/>
            <person name="Lal K."/>
            <person name="Jena J.K."/>
        </authorList>
    </citation>
    <scope>NUCLEOTIDE SEQUENCE [LARGE SCALE GENOMIC DNA]</scope>
    <source>
        <strain evidence="5">CM1030</strain>
        <tissue evidence="5">Blood</tissue>
    </source>
</reference>
<evidence type="ECO:0000259" key="4">
    <source>
        <dbReference type="Pfam" id="PF04548"/>
    </source>
</evidence>
<dbReference type="PANTHER" id="PTHR10903:SF170">
    <property type="entry name" value="GTPASE IMAP FAMILY MEMBER 7"/>
    <property type="match status" value="1"/>
</dbReference>
<organism evidence="5 6">
    <name type="scientific">Cirrhinus mrigala</name>
    <name type="common">Mrigala</name>
    <dbReference type="NCBI Taxonomy" id="683832"/>
    <lineage>
        <taxon>Eukaryota</taxon>
        <taxon>Metazoa</taxon>
        <taxon>Chordata</taxon>
        <taxon>Craniata</taxon>
        <taxon>Vertebrata</taxon>
        <taxon>Euteleostomi</taxon>
        <taxon>Actinopterygii</taxon>
        <taxon>Neopterygii</taxon>
        <taxon>Teleostei</taxon>
        <taxon>Ostariophysi</taxon>
        <taxon>Cypriniformes</taxon>
        <taxon>Cyprinidae</taxon>
        <taxon>Labeoninae</taxon>
        <taxon>Labeonini</taxon>
        <taxon>Cirrhinus</taxon>
    </lineage>
</organism>
<keyword evidence="2" id="KW-0547">Nucleotide-binding</keyword>
<dbReference type="InterPro" id="IPR027417">
    <property type="entry name" value="P-loop_NTPase"/>
</dbReference>
<gene>
    <name evidence="5" type="ORF">M9458_007233</name>
</gene>
<dbReference type="PANTHER" id="PTHR10903">
    <property type="entry name" value="GTPASE, IMAP FAMILY MEMBER-RELATED"/>
    <property type="match status" value="1"/>
</dbReference>
<dbReference type="GO" id="GO:0005525">
    <property type="term" value="F:GTP binding"/>
    <property type="evidence" value="ECO:0007669"/>
    <property type="project" value="UniProtKB-KW"/>
</dbReference>
<dbReference type="InterPro" id="IPR006703">
    <property type="entry name" value="G_AIG1"/>
</dbReference>